<dbReference type="GO" id="GO:0016020">
    <property type="term" value="C:membrane"/>
    <property type="evidence" value="ECO:0007669"/>
    <property type="project" value="TreeGrafter"/>
</dbReference>
<feature type="transmembrane region" description="Helical" evidence="2">
    <location>
        <begin position="512"/>
        <end position="530"/>
    </location>
</feature>
<dbReference type="EMBL" id="KC341728">
    <property type="protein sequence ID" value="AGN03867.1"/>
    <property type="molecule type" value="mRNA"/>
</dbReference>
<dbReference type="Pfam" id="PF12349">
    <property type="entry name" value="Sterol-sensing"/>
    <property type="match status" value="1"/>
</dbReference>
<organism evidence="4">
    <name type="scientific">Aurelia aurita</name>
    <name type="common">Moon jellyfish</name>
    <name type="synonym">Medusa aurita</name>
    <dbReference type="NCBI Taxonomy" id="6145"/>
    <lineage>
        <taxon>Eukaryota</taxon>
        <taxon>Metazoa</taxon>
        <taxon>Cnidaria</taxon>
        <taxon>Scyphozoa</taxon>
        <taxon>Semaeostomeae</taxon>
        <taxon>Ulmaridae</taxon>
        <taxon>Aurelia</taxon>
    </lineage>
</organism>
<sequence>MEVTDGDNEKKKLMKETDEEHIVRFKEPNILSDIWNQYVVLLRSYLSRLEAFFEVIGRKVATNPKKTILFAIFGVILCAVGLVNISFESRTSKLFVPENSLSENALLLGKPFFLNSFNTRTEEIILLPKNGSNILSEFNLKEALWLIRKTMNISGYQELCKERQLFLKGADNLFDKDVKCSMMNPLELLRNKAETRTAIFWRFYYALRSTRRVMSNGRAAVFNVNYGLTNFKMNRSAWQVSADALRVLVYMKQGESASERKPILKWEKDFIDTMQKVSKQLKYNTLSYSSERSLDDSISDSSTSGIPLISITFTIMITFSCFMLAKFINPVRGHTWLALLGVLSTGLGILAGIGFTSAMGVPFIGLVGIVPFLVLSIGIDDMFIICDEFDRQSKDNIPSNRVAFALSKVGATITMTTVTDMVAFFVSATSAFPALRYFCIFTTVCISIEFLLQISLFVAFLTFDSLRIYRNRSDCCPTMPVRDRTCFRLPNNFSFSSKWMQRYGERLLKKPAKIFVCILTLVLVGVGIFGCINVDNQFSRKALALKGSYYSNYLDEFTANFPQTIPVDIQITTKLDYSDPNTRKEIKKLASIAYDTGYYLSRNFTWVHYFEQFTTMFRIDSNGPKFKKALSKFLNQYIYSQHNVDVIMNDKGEIEASRAIVFLKDNTDAVFRKDAMLKLRDALKKRSKLKVTVAADPFLYFEQYAVVQQEITNNLIFVSIVIMVMLIPFCIHPLIIFIILLSFVALVLELFGLMYVWDVQLNAISMINIVMAVGFSVDYSTHIAHAFVTSREDTVDKRIIRGSFNSRRKC</sequence>
<evidence type="ECO:0000256" key="2">
    <source>
        <dbReference type="SAM" id="Phobius"/>
    </source>
</evidence>
<dbReference type="InterPro" id="IPR051697">
    <property type="entry name" value="Patched_domain-protein"/>
</dbReference>
<dbReference type="PANTHER" id="PTHR10796">
    <property type="entry name" value="PATCHED-RELATED"/>
    <property type="match status" value="1"/>
</dbReference>
<reference evidence="4" key="1">
    <citation type="submission" date="2012-12" db="EMBL/GenBank/DDBJ databases">
        <title>Regulation of metamorphosis in Aurelia aurita and the evolution of complex life cycles.</title>
        <authorList>
            <person name="Wang W."/>
            <person name="Khalturin K."/>
        </authorList>
    </citation>
    <scope>NUCLEOTIDE SEQUENCE</scope>
    <source>
        <strain evidence="4">Roscoff</strain>
    </source>
</reference>
<dbReference type="Gene3D" id="1.20.1640.10">
    <property type="entry name" value="Multidrug efflux transporter AcrB transmembrane domain"/>
    <property type="match status" value="2"/>
</dbReference>
<dbReference type="InterPro" id="IPR053958">
    <property type="entry name" value="HMGCR/SNAP/NPC1-like_SSD"/>
</dbReference>
<proteinExistence type="evidence at transcript level"/>
<feature type="transmembrane region" description="Helical" evidence="2">
    <location>
        <begin position="405"/>
        <end position="428"/>
    </location>
</feature>
<comment type="similarity">
    <text evidence="1">Belongs to the patched family.</text>
</comment>
<feature type="domain" description="SSD" evidence="3">
    <location>
        <begin position="305"/>
        <end position="463"/>
    </location>
</feature>
<dbReference type="PROSITE" id="PS50156">
    <property type="entry name" value="SSD"/>
    <property type="match status" value="1"/>
</dbReference>
<name>R9S2L5_AURAU</name>
<keyword evidence="2" id="KW-0812">Transmembrane</keyword>
<feature type="non-terminal residue" evidence="4">
    <location>
        <position position="810"/>
    </location>
</feature>
<feature type="transmembrane region" description="Helical" evidence="2">
    <location>
        <begin position="305"/>
        <end position="325"/>
    </location>
</feature>
<dbReference type="PANTHER" id="PTHR10796:SF92">
    <property type="entry name" value="PATCHED-RELATED, ISOFORM A"/>
    <property type="match status" value="1"/>
</dbReference>
<keyword evidence="2" id="KW-1133">Transmembrane helix</keyword>
<evidence type="ECO:0000259" key="3">
    <source>
        <dbReference type="PROSITE" id="PS50156"/>
    </source>
</evidence>
<dbReference type="AlphaFoldDB" id="R9S2L5"/>
<feature type="transmembrane region" description="Helical" evidence="2">
    <location>
        <begin position="434"/>
        <end position="463"/>
    </location>
</feature>
<feature type="transmembrane region" description="Helical" evidence="2">
    <location>
        <begin position="363"/>
        <end position="384"/>
    </location>
</feature>
<feature type="transmembrane region" description="Helical" evidence="2">
    <location>
        <begin position="337"/>
        <end position="357"/>
    </location>
</feature>
<accession>R9S2L5</accession>
<evidence type="ECO:0000256" key="1">
    <source>
        <dbReference type="ARBA" id="ARBA00005585"/>
    </source>
</evidence>
<evidence type="ECO:0000313" key="4">
    <source>
        <dbReference type="EMBL" id="AGN03867.1"/>
    </source>
</evidence>
<protein>
    <submittedName>
        <fullName evidence="4">Patched 1</fullName>
    </submittedName>
</protein>
<feature type="transmembrane region" description="Helical" evidence="2">
    <location>
        <begin position="763"/>
        <end position="788"/>
    </location>
</feature>
<feature type="transmembrane region" description="Helical" evidence="2">
    <location>
        <begin position="734"/>
        <end position="757"/>
    </location>
</feature>
<gene>
    <name evidence="4" type="primary">PTC1</name>
</gene>
<dbReference type="SUPFAM" id="SSF82866">
    <property type="entry name" value="Multidrug efflux transporter AcrB transmembrane domain"/>
    <property type="match status" value="2"/>
</dbReference>
<dbReference type="InterPro" id="IPR000731">
    <property type="entry name" value="SSD"/>
</dbReference>
<feature type="transmembrane region" description="Helical" evidence="2">
    <location>
        <begin position="711"/>
        <end position="727"/>
    </location>
</feature>
<feature type="transmembrane region" description="Helical" evidence="2">
    <location>
        <begin position="68"/>
        <end position="87"/>
    </location>
</feature>
<keyword evidence="2" id="KW-0472">Membrane</keyword>